<dbReference type="Pfam" id="PF01344">
    <property type="entry name" value="Kelch_1"/>
    <property type="match status" value="1"/>
</dbReference>
<sequence length="74" mass="7916">PMLMPRVHHTGVASCGRIYICGGATSWDERGPQNIQRSVECFSPESGEWEPVAAMAMPRIGACASAMVAEPRAV</sequence>
<dbReference type="SMART" id="SM00612">
    <property type="entry name" value="Kelch"/>
    <property type="match status" value="1"/>
</dbReference>
<dbReference type="SUPFAM" id="SSF117281">
    <property type="entry name" value="Kelch motif"/>
    <property type="match status" value="1"/>
</dbReference>
<organism evidence="1 2">
    <name type="scientific">Prorocentrum cordatum</name>
    <dbReference type="NCBI Taxonomy" id="2364126"/>
    <lineage>
        <taxon>Eukaryota</taxon>
        <taxon>Sar</taxon>
        <taxon>Alveolata</taxon>
        <taxon>Dinophyceae</taxon>
        <taxon>Prorocentrales</taxon>
        <taxon>Prorocentraceae</taxon>
        <taxon>Prorocentrum</taxon>
    </lineage>
</organism>
<gene>
    <name evidence="1" type="ORF">PCOR1329_LOCUS58360</name>
</gene>
<feature type="non-terminal residue" evidence="1">
    <location>
        <position position="1"/>
    </location>
</feature>
<dbReference type="Proteomes" id="UP001189429">
    <property type="component" value="Unassembled WGS sequence"/>
</dbReference>
<keyword evidence="2" id="KW-1185">Reference proteome</keyword>
<evidence type="ECO:0000313" key="1">
    <source>
        <dbReference type="EMBL" id="CAK0873058.1"/>
    </source>
</evidence>
<protein>
    <submittedName>
        <fullName evidence="1">Uncharacterized protein</fullName>
    </submittedName>
</protein>
<evidence type="ECO:0000313" key="2">
    <source>
        <dbReference type="Proteomes" id="UP001189429"/>
    </source>
</evidence>
<accession>A0ABN9VII6</accession>
<dbReference type="InterPro" id="IPR006652">
    <property type="entry name" value="Kelch_1"/>
</dbReference>
<dbReference type="InterPro" id="IPR015915">
    <property type="entry name" value="Kelch-typ_b-propeller"/>
</dbReference>
<dbReference type="Gene3D" id="2.120.10.80">
    <property type="entry name" value="Kelch-type beta propeller"/>
    <property type="match status" value="1"/>
</dbReference>
<dbReference type="EMBL" id="CAUYUJ010017235">
    <property type="protein sequence ID" value="CAK0873058.1"/>
    <property type="molecule type" value="Genomic_DNA"/>
</dbReference>
<reference evidence="1" key="1">
    <citation type="submission" date="2023-10" db="EMBL/GenBank/DDBJ databases">
        <authorList>
            <person name="Chen Y."/>
            <person name="Shah S."/>
            <person name="Dougan E. K."/>
            <person name="Thang M."/>
            <person name="Chan C."/>
        </authorList>
    </citation>
    <scope>NUCLEOTIDE SEQUENCE [LARGE SCALE GENOMIC DNA]</scope>
</reference>
<proteinExistence type="predicted"/>
<name>A0ABN9VII6_9DINO</name>
<comment type="caution">
    <text evidence="1">The sequence shown here is derived from an EMBL/GenBank/DDBJ whole genome shotgun (WGS) entry which is preliminary data.</text>
</comment>